<dbReference type="EC" id="3.6.1.7" evidence="2 4"/>
<dbReference type="GO" id="GO:0003998">
    <property type="term" value="F:acylphosphatase activity"/>
    <property type="evidence" value="ECO:0007669"/>
    <property type="project" value="UniProtKB-EC"/>
</dbReference>
<evidence type="ECO:0000256" key="5">
    <source>
        <dbReference type="RuleBase" id="RU004168"/>
    </source>
</evidence>
<dbReference type="InterPro" id="IPR020456">
    <property type="entry name" value="Acylphosphatase"/>
</dbReference>
<dbReference type="InterPro" id="IPR036046">
    <property type="entry name" value="Acylphosphatase-like_dom_sf"/>
</dbReference>
<dbReference type="InterPro" id="IPR001792">
    <property type="entry name" value="Acylphosphatase-like_dom"/>
</dbReference>
<evidence type="ECO:0000256" key="4">
    <source>
        <dbReference type="PROSITE-ProRule" id="PRU00520"/>
    </source>
</evidence>
<dbReference type="Gene3D" id="3.30.70.100">
    <property type="match status" value="1"/>
</dbReference>
<accession>A0AAU7JMS3</accession>
<evidence type="ECO:0000256" key="3">
    <source>
        <dbReference type="ARBA" id="ARBA00047645"/>
    </source>
</evidence>
<dbReference type="InterPro" id="IPR017968">
    <property type="entry name" value="Acylphosphatase_CS"/>
</dbReference>
<dbReference type="NCBIfam" id="NF010996">
    <property type="entry name" value="PRK14421.1"/>
    <property type="match status" value="1"/>
</dbReference>
<dbReference type="RefSeq" id="WP_406858416.1">
    <property type="nucleotide sequence ID" value="NZ_CP157484.1"/>
</dbReference>
<dbReference type="AlphaFoldDB" id="A0AAU7JMS3"/>
<organism evidence="7">
    <name type="scientific">Alsobacter sp. KACC 23698</name>
    <dbReference type="NCBI Taxonomy" id="3149229"/>
    <lineage>
        <taxon>Bacteria</taxon>
        <taxon>Pseudomonadati</taxon>
        <taxon>Pseudomonadota</taxon>
        <taxon>Alphaproteobacteria</taxon>
        <taxon>Hyphomicrobiales</taxon>
        <taxon>Alsobacteraceae</taxon>
        <taxon>Alsobacter</taxon>
    </lineage>
</organism>
<evidence type="ECO:0000313" key="7">
    <source>
        <dbReference type="EMBL" id="XBO41561.1"/>
    </source>
</evidence>
<keyword evidence="4" id="KW-0378">Hydrolase</keyword>
<feature type="domain" description="Acylphosphatase-like" evidence="6">
    <location>
        <begin position="4"/>
        <end position="90"/>
    </location>
</feature>
<sequence length="92" mass="10009">MTRNVRVVITGRVQGVGYRAWTERHALRRGLSGWVRNRVDGSVEAVFCGDPQAVDDMLLACRHGPRASEVTQVTTFDDAEPVGGGFVLLPTA</sequence>
<proteinExistence type="inferred from homology"/>
<evidence type="ECO:0000256" key="1">
    <source>
        <dbReference type="ARBA" id="ARBA00005614"/>
    </source>
</evidence>
<dbReference type="PANTHER" id="PTHR47268">
    <property type="entry name" value="ACYLPHOSPHATASE"/>
    <property type="match status" value="1"/>
</dbReference>
<name>A0AAU7JMS3_9HYPH</name>
<comment type="catalytic activity">
    <reaction evidence="3 4">
        <text>an acyl phosphate + H2O = a carboxylate + phosphate + H(+)</text>
        <dbReference type="Rhea" id="RHEA:14965"/>
        <dbReference type="ChEBI" id="CHEBI:15377"/>
        <dbReference type="ChEBI" id="CHEBI:15378"/>
        <dbReference type="ChEBI" id="CHEBI:29067"/>
        <dbReference type="ChEBI" id="CHEBI:43474"/>
        <dbReference type="ChEBI" id="CHEBI:59918"/>
        <dbReference type="EC" id="3.6.1.7"/>
    </reaction>
</comment>
<evidence type="ECO:0000259" key="6">
    <source>
        <dbReference type="PROSITE" id="PS51160"/>
    </source>
</evidence>
<gene>
    <name evidence="7" type="ORF">ABEG18_12640</name>
</gene>
<dbReference type="PROSITE" id="PS51160">
    <property type="entry name" value="ACYLPHOSPHATASE_3"/>
    <property type="match status" value="1"/>
</dbReference>
<feature type="active site" evidence="4">
    <location>
        <position position="19"/>
    </location>
</feature>
<comment type="similarity">
    <text evidence="1 5">Belongs to the acylphosphatase family.</text>
</comment>
<dbReference type="PROSITE" id="PS00151">
    <property type="entry name" value="ACYLPHOSPHATASE_2"/>
    <property type="match status" value="1"/>
</dbReference>
<feature type="active site" evidence="4">
    <location>
        <position position="37"/>
    </location>
</feature>
<protein>
    <recommendedName>
        <fullName evidence="2 4">acylphosphatase</fullName>
        <ecNumber evidence="2 4">3.6.1.7</ecNumber>
    </recommendedName>
</protein>
<reference evidence="7" key="1">
    <citation type="submission" date="2024-05" db="EMBL/GenBank/DDBJ databases">
        <authorList>
            <person name="Kim S."/>
            <person name="Heo J."/>
            <person name="Choi H."/>
            <person name="Choi Y."/>
            <person name="Kwon S.-W."/>
            <person name="Kim Y."/>
        </authorList>
    </citation>
    <scope>NUCLEOTIDE SEQUENCE</scope>
    <source>
        <strain evidence="7">KACC 23698</strain>
    </source>
</reference>
<dbReference type="PANTHER" id="PTHR47268:SF4">
    <property type="entry name" value="ACYLPHOSPHATASE"/>
    <property type="match status" value="1"/>
</dbReference>
<dbReference type="SUPFAM" id="SSF54975">
    <property type="entry name" value="Acylphosphatase/BLUF domain-like"/>
    <property type="match status" value="1"/>
</dbReference>
<evidence type="ECO:0000256" key="2">
    <source>
        <dbReference type="ARBA" id="ARBA00012150"/>
    </source>
</evidence>
<dbReference type="EMBL" id="CP157484">
    <property type="protein sequence ID" value="XBO41561.1"/>
    <property type="molecule type" value="Genomic_DNA"/>
</dbReference>
<dbReference type="Pfam" id="PF00708">
    <property type="entry name" value="Acylphosphatase"/>
    <property type="match status" value="1"/>
</dbReference>